<name>A0A843TUG6_COLES</name>
<comment type="caution">
    <text evidence="2">The sequence shown here is derived from an EMBL/GenBank/DDBJ whole genome shotgun (WGS) entry which is preliminary data.</text>
</comment>
<dbReference type="AlphaFoldDB" id="A0A843TUG6"/>
<evidence type="ECO:0000256" key="1">
    <source>
        <dbReference type="SAM" id="Phobius"/>
    </source>
</evidence>
<sequence length="221" mass="24092">MIDGGRNDQRISVWGRNPYKVFVREGYNLLGRCACRTGGIWSRPRCRRRPIHNVHSPCVIASASSAFSARVEASRDHIDLLPVGLVVDWLHGSPLSASGAVFILAHEPSKVAALDKVFNLVLKLVALGGVVAVVTMKATVLVLVALPGVRAHPLWPLNVCFVPDLRQDLFGCHRKRCIVGEGARTARRVTVASSFLPITVRAIVGRPLLVRLLPLLCSTRC</sequence>
<keyword evidence="1" id="KW-0472">Membrane</keyword>
<keyword evidence="1" id="KW-1133">Transmembrane helix</keyword>
<feature type="transmembrane region" description="Helical" evidence="1">
    <location>
        <begin position="124"/>
        <end position="146"/>
    </location>
</feature>
<accession>A0A843TUG6</accession>
<keyword evidence="3" id="KW-1185">Reference proteome</keyword>
<evidence type="ECO:0000313" key="2">
    <source>
        <dbReference type="EMBL" id="MQL74705.1"/>
    </source>
</evidence>
<evidence type="ECO:0000313" key="3">
    <source>
        <dbReference type="Proteomes" id="UP000652761"/>
    </source>
</evidence>
<reference evidence="2" key="1">
    <citation type="submission" date="2017-07" db="EMBL/GenBank/DDBJ databases">
        <title>Taro Niue Genome Assembly and Annotation.</title>
        <authorList>
            <person name="Atibalentja N."/>
            <person name="Keating K."/>
            <person name="Fields C.J."/>
        </authorList>
    </citation>
    <scope>NUCLEOTIDE SEQUENCE</scope>
    <source>
        <strain evidence="2">Niue_2</strain>
        <tissue evidence="2">Leaf</tissue>
    </source>
</reference>
<dbReference type="EMBL" id="NMUH01000220">
    <property type="protein sequence ID" value="MQL74705.1"/>
    <property type="molecule type" value="Genomic_DNA"/>
</dbReference>
<gene>
    <name evidence="2" type="ORF">Taro_007071</name>
</gene>
<organism evidence="2 3">
    <name type="scientific">Colocasia esculenta</name>
    <name type="common">Wild taro</name>
    <name type="synonym">Arum esculentum</name>
    <dbReference type="NCBI Taxonomy" id="4460"/>
    <lineage>
        <taxon>Eukaryota</taxon>
        <taxon>Viridiplantae</taxon>
        <taxon>Streptophyta</taxon>
        <taxon>Embryophyta</taxon>
        <taxon>Tracheophyta</taxon>
        <taxon>Spermatophyta</taxon>
        <taxon>Magnoliopsida</taxon>
        <taxon>Liliopsida</taxon>
        <taxon>Araceae</taxon>
        <taxon>Aroideae</taxon>
        <taxon>Colocasieae</taxon>
        <taxon>Colocasia</taxon>
    </lineage>
</organism>
<proteinExistence type="predicted"/>
<dbReference type="Proteomes" id="UP000652761">
    <property type="component" value="Unassembled WGS sequence"/>
</dbReference>
<keyword evidence="1" id="KW-0812">Transmembrane</keyword>
<protein>
    <submittedName>
        <fullName evidence="2">Uncharacterized protein</fullName>
    </submittedName>
</protein>